<evidence type="ECO:0000313" key="2">
    <source>
        <dbReference type="Proteomes" id="UP001597541"/>
    </source>
</evidence>
<proteinExistence type="predicted"/>
<dbReference type="RefSeq" id="WP_377605665.1">
    <property type="nucleotide sequence ID" value="NZ_JBHUME010000013.1"/>
</dbReference>
<comment type="caution">
    <text evidence="1">The sequence shown here is derived from an EMBL/GenBank/DDBJ whole genome shotgun (WGS) entry which is preliminary data.</text>
</comment>
<sequence length="248" mass="28391">MEKSYIYAEQLGQMHATYDAFTLVKIAHDSGVDVVETPINFYCYEFGGQGPVFWECLERLFGQVDHVNESLNAWGSSVNTYRIPLPELKSFYPLLKDEEHGRYIDKFNRMLKHSDDYCCEFETEGRMAGDCFYLTFNGEYGLYSPLLKVLVAIRNEVRELIHSRREQIVNGLQNVLLTKMVYDRLGCVVDVSMEDHVNVVFSRIMEQCGGLSLSLVAGDPFSFETMRTMLNSILEQAALKTVREEVAA</sequence>
<organism evidence="1 2">
    <name type="scientific">Paenibacillus gansuensis</name>
    <dbReference type="NCBI Taxonomy" id="306542"/>
    <lineage>
        <taxon>Bacteria</taxon>
        <taxon>Bacillati</taxon>
        <taxon>Bacillota</taxon>
        <taxon>Bacilli</taxon>
        <taxon>Bacillales</taxon>
        <taxon>Paenibacillaceae</taxon>
        <taxon>Paenibacillus</taxon>
    </lineage>
</organism>
<dbReference type="EMBL" id="JBHUME010000013">
    <property type="protein sequence ID" value="MFD2614619.1"/>
    <property type="molecule type" value="Genomic_DNA"/>
</dbReference>
<keyword evidence="2" id="KW-1185">Reference proteome</keyword>
<gene>
    <name evidence="1" type="ORF">ACFSUF_19595</name>
</gene>
<protein>
    <submittedName>
        <fullName evidence="1">Uncharacterized protein</fullName>
    </submittedName>
</protein>
<reference evidence="2" key="1">
    <citation type="journal article" date="2019" name="Int. J. Syst. Evol. Microbiol.">
        <title>The Global Catalogue of Microorganisms (GCM) 10K type strain sequencing project: providing services to taxonomists for standard genome sequencing and annotation.</title>
        <authorList>
            <consortium name="The Broad Institute Genomics Platform"/>
            <consortium name="The Broad Institute Genome Sequencing Center for Infectious Disease"/>
            <person name="Wu L."/>
            <person name="Ma J."/>
        </authorList>
    </citation>
    <scope>NUCLEOTIDE SEQUENCE [LARGE SCALE GENOMIC DNA]</scope>
    <source>
        <strain evidence="2">KCTC 3950</strain>
    </source>
</reference>
<name>A0ABW5PHH8_9BACL</name>
<accession>A0ABW5PHH8</accession>
<evidence type="ECO:0000313" key="1">
    <source>
        <dbReference type="EMBL" id="MFD2614619.1"/>
    </source>
</evidence>
<dbReference type="Proteomes" id="UP001597541">
    <property type="component" value="Unassembled WGS sequence"/>
</dbReference>